<evidence type="ECO:0000313" key="1">
    <source>
        <dbReference type="EMBL" id="ADI16854.1"/>
    </source>
</evidence>
<organism evidence="1">
    <name type="scientific">uncultured alpha proteobacterium HF0010_13E22</name>
    <dbReference type="NCBI Taxonomy" id="710801"/>
    <lineage>
        <taxon>Bacteria</taxon>
        <taxon>Pseudomonadati</taxon>
        <taxon>Pseudomonadota</taxon>
        <taxon>Alphaproteobacteria</taxon>
        <taxon>environmental samples</taxon>
    </lineage>
</organism>
<reference evidence="1" key="1">
    <citation type="journal article" date="2011" name="Environ. Microbiol.">
        <title>Time-series analyses of Monterey Bay coastal microbial picoplankton using a 'genome proxy' microarray.</title>
        <authorList>
            <person name="Rich V.I."/>
            <person name="Pham V.D."/>
            <person name="Eppley J."/>
            <person name="Shi Y."/>
            <person name="DeLong E.F."/>
        </authorList>
    </citation>
    <scope>NUCLEOTIDE SEQUENCE</scope>
</reference>
<dbReference type="AlphaFoldDB" id="E0XR13"/>
<name>E0XR13_9PROT</name>
<accession>E0XR13</accession>
<dbReference type="EMBL" id="GU474848">
    <property type="protein sequence ID" value="ADI16854.1"/>
    <property type="molecule type" value="Genomic_DNA"/>
</dbReference>
<protein>
    <submittedName>
        <fullName evidence="1">Uncharacterized protein</fullName>
    </submittedName>
</protein>
<proteinExistence type="predicted"/>
<sequence length="67" mass="7161">MRDRPREGLCRHMPLPGSGACRQSCHRCAGINCAAVNLGLHCGSGGGYGAACVECHGASRGHLRRWW</sequence>